<dbReference type="InterPro" id="IPR001406">
    <property type="entry name" value="PsdUridine_synth_TruA"/>
</dbReference>
<keyword evidence="2 4" id="KW-0819">tRNA processing</keyword>
<dbReference type="PANTHER" id="PTHR11142">
    <property type="entry name" value="PSEUDOURIDYLATE SYNTHASE"/>
    <property type="match status" value="1"/>
</dbReference>
<comment type="function">
    <text evidence="4">Formation of pseudouridine at positions 38, 39 and 40 in the anticodon stem and loop of transfer RNAs.</text>
</comment>
<dbReference type="InterPro" id="IPR020095">
    <property type="entry name" value="PsdUridine_synth_TruA_C"/>
</dbReference>
<evidence type="ECO:0000259" key="8">
    <source>
        <dbReference type="Pfam" id="PF01416"/>
    </source>
</evidence>
<dbReference type="AlphaFoldDB" id="A0A1N6VMP1"/>
<accession>A0A1N6VMP1</accession>
<comment type="subunit">
    <text evidence="4">Homodimer.</text>
</comment>
<dbReference type="InterPro" id="IPR020097">
    <property type="entry name" value="PsdUridine_synth_TruA_a/b_dom"/>
</dbReference>
<keyword evidence="10" id="KW-1185">Reference proteome</keyword>
<dbReference type="Gene3D" id="3.30.70.660">
    <property type="entry name" value="Pseudouridine synthase I, catalytic domain, C-terminal subdomain"/>
    <property type="match status" value="1"/>
</dbReference>
<dbReference type="InterPro" id="IPR020103">
    <property type="entry name" value="PsdUridine_synth_cat_dom_sf"/>
</dbReference>
<dbReference type="GO" id="GO:0003723">
    <property type="term" value="F:RNA binding"/>
    <property type="evidence" value="ECO:0007669"/>
    <property type="project" value="InterPro"/>
</dbReference>
<sequence length="257" mass="29206">MTILMKVAYDGTEFCGYQIQRSDRTVQGELESALEKLLRRPVRTVCAGRTDTGVHALGQYVSFSTDCPGIEPSSFAPALNSRLPKDVTVMASRQVPDDFHAQYSARQRHYRYFLYAAPAILPHRRRYAWRIPEFPSLERLNRDASALVGTHDFSTFAMLGGEQRSTVRTISYARFEPDRDDGLEFRIGATGFLRRMVRSIVGTLIERERLCLRGQEVPLSLEEILARGDRRGAGTTAPPWGLFLYDVEYEPPNQPDR</sequence>
<feature type="active site" description="Nucleophile" evidence="4 5">
    <location>
        <position position="51"/>
    </location>
</feature>
<evidence type="ECO:0000256" key="5">
    <source>
        <dbReference type="PIRSR" id="PIRSR001430-1"/>
    </source>
</evidence>
<evidence type="ECO:0000256" key="4">
    <source>
        <dbReference type="HAMAP-Rule" id="MF_00171"/>
    </source>
</evidence>
<dbReference type="GO" id="GO:0160147">
    <property type="term" value="F:tRNA pseudouridine(38-40) synthase activity"/>
    <property type="evidence" value="ECO:0007669"/>
    <property type="project" value="UniProtKB-EC"/>
</dbReference>
<organism evidence="9 10">
    <name type="scientific">Alkalispirochaeta americana</name>
    <dbReference type="NCBI Taxonomy" id="159291"/>
    <lineage>
        <taxon>Bacteria</taxon>
        <taxon>Pseudomonadati</taxon>
        <taxon>Spirochaetota</taxon>
        <taxon>Spirochaetia</taxon>
        <taxon>Spirochaetales</taxon>
        <taxon>Spirochaetaceae</taxon>
        <taxon>Alkalispirochaeta</taxon>
    </lineage>
</organism>
<dbReference type="PIRSF" id="PIRSF001430">
    <property type="entry name" value="tRNA_psdUrid_synth"/>
    <property type="match status" value="1"/>
</dbReference>
<name>A0A1N6VMP1_9SPIO</name>
<reference evidence="9 10" key="1">
    <citation type="submission" date="2017-01" db="EMBL/GenBank/DDBJ databases">
        <authorList>
            <person name="Mah S.A."/>
            <person name="Swanson W.J."/>
            <person name="Moy G.W."/>
            <person name="Vacquier V.D."/>
        </authorList>
    </citation>
    <scope>NUCLEOTIDE SEQUENCE [LARGE SCALE GENOMIC DNA]</scope>
    <source>
        <strain evidence="9 10">ASpG1</strain>
    </source>
</reference>
<gene>
    <name evidence="4" type="primary">truA</name>
    <name evidence="9" type="ORF">SAMN05920897_11523</name>
</gene>
<dbReference type="PANTHER" id="PTHR11142:SF0">
    <property type="entry name" value="TRNA PSEUDOURIDINE SYNTHASE-LIKE 1"/>
    <property type="match status" value="1"/>
</dbReference>
<evidence type="ECO:0000313" key="9">
    <source>
        <dbReference type="EMBL" id="SIQ79105.1"/>
    </source>
</evidence>
<evidence type="ECO:0000256" key="3">
    <source>
        <dbReference type="ARBA" id="ARBA00023235"/>
    </source>
</evidence>
<dbReference type="SUPFAM" id="SSF55120">
    <property type="entry name" value="Pseudouridine synthase"/>
    <property type="match status" value="1"/>
</dbReference>
<dbReference type="GO" id="GO:0031119">
    <property type="term" value="P:tRNA pseudouridine synthesis"/>
    <property type="evidence" value="ECO:0007669"/>
    <property type="project" value="UniProtKB-UniRule"/>
</dbReference>
<dbReference type="CDD" id="cd02570">
    <property type="entry name" value="PseudoU_synth_EcTruA"/>
    <property type="match status" value="1"/>
</dbReference>
<dbReference type="FunFam" id="3.30.70.580:FF:000001">
    <property type="entry name" value="tRNA pseudouridine synthase A"/>
    <property type="match status" value="1"/>
</dbReference>
<dbReference type="HAMAP" id="MF_00171">
    <property type="entry name" value="TruA"/>
    <property type="match status" value="1"/>
</dbReference>
<evidence type="ECO:0000256" key="1">
    <source>
        <dbReference type="ARBA" id="ARBA00009375"/>
    </source>
</evidence>
<proteinExistence type="inferred from homology"/>
<comment type="similarity">
    <text evidence="1 4 7">Belongs to the tRNA pseudouridine synthase TruA family.</text>
</comment>
<evidence type="ECO:0000256" key="6">
    <source>
        <dbReference type="PIRSR" id="PIRSR001430-2"/>
    </source>
</evidence>
<evidence type="ECO:0000313" key="10">
    <source>
        <dbReference type="Proteomes" id="UP000186400"/>
    </source>
</evidence>
<evidence type="ECO:0000256" key="7">
    <source>
        <dbReference type="RuleBase" id="RU003792"/>
    </source>
</evidence>
<feature type="binding site" evidence="4 6">
    <location>
        <position position="110"/>
    </location>
    <ligand>
        <name>substrate</name>
    </ligand>
</feature>
<comment type="catalytic activity">
    <reaction evidence="4 7">
        <text>uridine(38/39/40) in tRNA = pseudouridine(38/39/40) in tRNA</text>
        <dbReference type="Rhea" id="RHEA:22376"/>
        <dbReference type="Rhea" id="RHEA-COMP:10085"/>
        <dbReference type="Rhea" id="RHEA-COMP:10087"/>
        <dbReference type="ChEBI" id="CHEBI:65314"/>
        <dbReference type="ChEBI" id="CHEBI:65315"/>
        <dbReference type="EC" id="5.4.99.12"/>
    </reaction>
</comment>
<dbReference type="Proteomes" id="UP000186400">
    <property type="component" value="Unassembled WGS sequence"/>
</dbReference>
<protein>
    <recommendedName>
        <fullName evidence="4">tRNA pseudouridine synthase A</fullName>
        <ecNumber evidence="4">5.4.99.12</ecNumber>
    </recommendedName>
    <alternativeName>
        <fullName evidence="4">tRNA pseudouridine(38-40) synthase</fullName>
    </alternativeName>
    <alternativeName>
        <fullName evidence="4">tRNA pseudouridylate synthase I</fullName>
    </alternativeName>
    <alternativeName>
        <fullName evidence="4">tRNA-uridine isomerase I</fullName>
    </alternativeName>
</protein>
<dbReference type="EC" id="5.4.99.12" evidence="4"/>
<dbReference type="EMBL" id="FTMS01000015">
    <property type="protein sequence ID" value="SIQ79105.1"/>
    <property type="molecule type" value="Genomic_DNA"/>
</dbReference>
<keyword evidence="3 4" id="KW-0413">Isomerase</keyword>
<evidence type="ECO:0000256" key="2">
    <source>
        <dbReference type="ARBA" id="ARBA00022694"/>
    </source>
</evidence>
<feature type="domain" description="Pseudouridine synthase I TruA alpha/beta" evidence="8">
    <location>
        <begin position="7"/>
        <end position="104"/>
    </location>
</feature>
<dbReference type="InterPro" id="IPR020094">
    <property type="entry name" value="TruA/RsuA/RluB/E/F_N"/>
</dbReference>
<feature type="domain" description="Pseudouridine synthase I TruA alpha/beta" evidence="8">
    <location>
        <begin position="144"/>
        <end position="250"/>
    </location>
</feature>
<dbReference type="Gene3D" id="3.30.70.580">
    <property type="entry name" value="Pseudouridine synthase I, catalytic domain, N-terminal subdomain"/>
    <property type="match status" value="1"/>
</dbReference>
<dbReference type="STRING" id="159291.SAMN05920897_11523"/>
<dbReference type="NCBIfam" id="TIGR00071">
    <property type="entry name" value="hisT_truA"/>
    <property type="match status" value="1"/>
</dbReference>
<dbReference type="Pfam" id="PF01416">
    <property type="entry name" value="PseudoU_synth_1"/>
    <property type="match status" value="2"/>
</dbReference>
<dbReference type="RefSeq" id="WP_234969096.1">
    <property type="nucleotide sequence ID" value="NZ_FTMS01000015.1"/>
</dbReference>
<comment type="caution">
    <text evidence="4">Lacks conserved residue(s) required for the propagation of feature annotation.</text>
</comment>